<dbReference type="Gene3D" id="1.10.287.130">
    <property type="match status" value="1"/>
</dbReference>
<dbReference type="InterPro" id="IPR003661">
    <property type="entry name" value="HisK_dim/P_dom"/>
</dbReference>
<evidence type="ECO:0000259" key="9">
    <source>
        <dbReference type="PROSITE" id="PS50109"/>
    </source>
</evidence>
<evidence type="ECO:0000256" key="1">
    <source>
        <dbReference type="ARBA" id="ARBA00000085"/>
    </source>
</evidence>
<keyword evidence="3 6" id="KW-0597">Phosphoprotein</keyword>
<name>A0ABU1F3X1_9RHOB</name>
<keyword evidence="4" id="KW-0808">Transferase</keyword>
<protein>
    <recommendedName>
        <fullName evidence="2">histidine kinase</fullName>
        <ecNumber evidence="2">2.7.13.3</ecNumber>
    </recommendedName>
</protein>
<dbReference type="CDD" id="cd17546">
    <property type="entry name" value="REC_hyHK_CKI1_RcsC-like"/>
    <property type="match status" value="1"/>
</dbReference>
<keyword evidence="8" id="KW-1133">Transmembrane helix</keyword>
<dbReference type="CDD" id="cd00130">
    <property type="entry name" value="PAS"/>
    <property type="match status" value="1"/>
</dbReference>
<dbReference type="Gene3D" id="3.30.565.10">
    <property type="entry name" value="Histidine kinase-like ATPase, C-terminal domain"/>
    <property type="match status" value="1"/>
</dbReference>
<dbReference type="Pfam" id="PF02518">
    <property type="entry name" value="HATPase_c"/>
    <property type="match status" value="1"/>
</dbReference>
<comment type="catalytic activity">
    <reaction evidence="1">
        <text>ATP + protein L-histidine = ADP + protein N-phospho-L-histidine.</text>
        <dbReference type="EC" id="2.7.13.3"/>
    </reaction>
</comment>
<dbReference type="CDD" id="cd16922">
    <property type="entry name" value="HATPase_EvgS-ArcB-TorS-like"/>
    <property type="match status" value="1"/>
</dbReference>
<feature type="compositionally biased region" description="Low complexity" evidence="7">
    <location>
        <begin position="847"/>
        <end position="857"/>
    </location>
</feature>
<dbReference type="InterPro" id="IPR000014">
    <property type="entry name" value="PAS"/>
</dbReference>
<dbReference type="SUPFAM" id="SSF55874">
    <property type="entry name" value="ATPase domain of HSP90 chaperone/DNA topoisomerase II/histidine kinase"/>
    <property type="match status" value="1"/>
</dbReference>
<feature type="transmembrane region" description="Helical" evidence="8">
    <location>
        <begin position="25"/>
        <end position="43"/>
    </location>
</feature>
<dbReference type="RefSeq" id="WP_310455200.1">
    <property type="nucleotide sequence ID" value="NZ_JAVKPH010000001.1"/>
</dbReference>
<keyword evidence="13" id="KW-1185">Reference proteome</keyword>
<dbReference type="SUPFAM" id="SSF52172">
    <property type="entry name" value="CheY-like"/>
    <property type="match status" value="1"/>
</dbReference>
<feature type="compositionally biased region" description="Low complexity" evidence="7">
    <location>
        <begin position="871"/>
        <end position="882"/>
    </location>
</feature>
<gene>
    <name evidence="12" type="ORF">RGD00_00880</name>
</gene>
<dbReference type="CDD" id="cd00082">
    <property type="entry name" value="HisKA"/>
    <property type="match status" value="1"/>
</dbReference>
<dbReference type="Gene3D" id="3.40.50.2300">
    <property type="match status" value="1"/>
</dbReference>
<dbReference type="EMBL" id="JAVKPH010000001">
    <property type="protein sequence ID" value="MDR5651144.1"/>
    <property type="molecule type" value="Genomic_DNA"/>
</dbReference>
<dbReference type="SMART" id="SM00448">
    <property type="entry name" value="REC"/>
    <property type="match status" value="1"/>
</dbReference>
<keyword evidence="8" id="KW-0812">Transmembrane</keyword>
<feature type="domain" description="Response regulatory" evidence="10">
    <location>
        <begin position="644"/>
        <end position="761"/>
    </location>
</feature>
<dbReference type="InterPro" id="IPR036641">
    <property type="entry name" value="HPT_dom_sf"/>
</dbReference>
<dbReference type="PROSITE" id="PS50112">
    <property type="entry name" value="PAS"/>
    <property type="match status" value="1"/>
</dbReference>
<evidence type="ECO:0000256" key="4">
    <source>
        <dbReference type="ARBA" id="ARBA00022679"/>
    </source>
</evidence>
<dbReference type="PROSITE" id="PS50110">
    <property type="entry name" value="RESPONSE_REGULATORY"/>
    <property type="match status" value="1"/>
</dbReference>
<dbReference type="NCBIfam" id="TIGR00229">
    <property type="entry name" value="sensory_box"/>
    <property type="match status" value="1"/>
</dbReference>
<feature type="transmembrane region" description="Helical" evidence="8">
    <location>
        <begin position="202"/>
        <end position="224"/>
    </location>
</feature>
<evidence type="ECO:0000256" key="2">
    <source>
        <dbReference type="ARBA" id="ARBA00012438"/>
    </source>
</evidence>
<dbReference type="InterPro" id="IPR035965">
    <property type="entry name" value="PAS-like_dom_sf"/>
</dbReference>
<proteinExistence type="predicted"/>
<dbReference type="SUPFAM" id="SSF47384">
    <property type="entry name" value="Homodimeric domain of signal transducing histidine kinase"/>
    <property type="match status" value="1"/>
</dbReference>
<dbReference type="PROSITE" id="PS50109">
    <property type="entry name" value="HIS_KIN"/>
    <property type="match status" value="1"/>
</dbReference>
<feature type="compositionally biased region" description="Pro residues" evidence="7">
    <location>
        <begin position="612"/>
        <end position="624"/>
    </location>
</feature>
<dbReference type="SMART" id="SM00387">
    <property type="entry name" value="HATPase_c"/>
    <property type="match status" value="1"/>
</dbReference>
<dbReference type="PRINTS" id="PR00344">
    <property type="entry name" value="BCTRLSENSOR"/>
</dbReference>
<dbReference type="Pfam" id="PF00072">
    <property type="entry name" value="Response_reg"/>
    <property type="match status" value="1"/>
</dbReference>
<dbReference type="EC" id="2.7.13.3" evidence="2"/>
<dbReference type="Pfam" id="PF00512">
    <property type="entry name" value="HisKA"/>
    <property type="match status" value="1"/>
</dbReference>
<evidence type="ECO:0000313" key="12">
    <source>
        <dbReference type="EMBL" id="MDR5651144.1"/>
    </source>
</evidence>
<feature type="region of interest" description="Disordered" evidence="7">
    <location>
        <begin position="609"/>
        <end position="628"/>
    </location>
</feature>
<evidence type="ECO:0000256" key="7">
    <source>
        <dbReference type="SAM" id="MobiDB-lite"/>
    </source>
</evidence>
<dbReference type="InterPro" id="IPR036097">
    <property type="entry name" value="HisK_dim/P_sf"/>
</dbReference>
<dbReference type="InterPro" id="IPR004358">
    <property type="entry name" value="Sig_transdc_His_kin-like_C"/>
</dbReference>
<dbReference type="Proteomes" id="UP001247754">
    <property type="component" value="Unassembled WGS sequence"/>
</dbReference>
<organism evidence="12 13">
    <name type="scientific">Ruixingdingia sedimenti</name>
    <dbReference type="NCBI Taxonomy" id="3073604"/>
    <lineage>
        <taxon>Bacteria</taxon>
        <taxon>Pseudomonadati</taxon>
        <taxon>Pseudomonadota</taxon>
        <taxon>Alphaproteobacteria</taxon>
        <taxon>Rhodobacterales</taxon>
        <taxon>Paracoccaceae</taxon>
        <taxon>Ruixingdingia</taxon>
    </lineage>
</organism>
<dbReference type="PANTHER" id="PTHR43047">
    <property type="entry name" value="TWO-COMPONENT HISTIDINE PROTEIN KINASE"/>
    <property type="match status" value="1"/>
</dbReference>
<evidence type="ECO:0000256" key="8">
    <source>
        <dbReference type="SAM" id="Phobius"/>
    </source>
</evidence>
<dbReference type="PANTHER" id="PTHR43047:SF64">
    <property type="entry name" value="HISTIDINE KINASE CONTAINING CHEY-HOMOLOGOUS RECEIVER DOMAIN AND PAS DOMAIN-RELATED"/>
    <property type="match status" value="1"/>
</dbReference>
<keyword evidence="12" id="KW-0547">Nucleotide-binding</keyword>
<dbReference type="SUPFAM" id="SSF55785">
    <property type="entry name" value="PYP-like sensor domain (PAS domain)"/>
    <property type="match status" value="1"/>
</dbReference>
<dbReference type="InterPro" id="IPR013767">
    <property type="entry name" value="PAS_fold"/>
</dbReference>
<dbReference type="InterPro" id="IPR005467">
    <property type="entry name" value="His_kinase_dom"/>
</dbReference>
<dbReference type="Pfam" id="PF00989">
    <property type="entry name" value="PAS"/>
    <property type="match status" value="1"/>
</dbReference>
<accession>A0ABU1F3X1</accession>
<dbReference type="GO" id="GO:0005524">
    <property type="term" value="F:ATP binding"/>
    <property type="evidence" value="ECO:0007669"/>
    <property type="project" value="UniProtKB-KW"/>
</dbReference>
<feature type="domain" description="PAS" evidence="11">
    <location>
        <begin position="237"/>
        <end position="291"/>
    </location>
</feature>
<sequence>MSGAPRGPWQRLQRHFRKGAPLPRFLTLALLVGLLAAIANLVVHAQRLAREFDDTTEARTDNLTWFVAQIEVDLLNLRLALAELPADADPALPLPEAAESRIRHAFDILYSRAQAMEAAGPLLSSLHDPAMLAQVERIQRSTAQMAARLDSGPLRTGAMAGMAAQLAALAPDVRGFAVAALAQLTERSAEQRLRQRDVLGRFSALSIMLVVLMSVILFVVADLYRGLLEHARSTRQMSATQRKMIEASRDAVIVTDRDGRIVAFNTAAEALYGISRATAIGQQAPALLNPDPTDPRAVDTMMAQFSRRAANNTLSEPFAMQARLHNGRIAPLEVVVIPDLDSEGQPIFMCFVRDISDRLAVETTLRRARDAAERAAEARARFLTVMSHEMRTPLHGVIAAMDLLGRGRLSRDQRRFLSIAQDCGQSALQQVDDLLALARHEEGAEPEVAFDPAALAQTIADQAATLAAAQGTRVILTVTDPARGTVSGLRRSFERALGNLVSNAVKVTHDGTVRITLDRLHGGVPDGIVTLSVTVADTGPGIAAEDQTRIFDDFETLDWSLTRPSGGTGLGLGIARRAVRAMGGEITLNSAPGAGSSFHFTARLARRDTAAPPAPEPLPAPAPPAEDDIPCAPDPATFCADTLRVLLVEDNNINRTLMQAMLLRMGHAVTLAENGAAALDLAAARCFDVIVTDVGMPVMDGAAAVQALRAGGGCSADTPVLGVTAHALPGDLMRFRAAGMDCVLTKPLRLDQLAEALAAVTAPPNDPLFDHDTLEDSRAMMGAAGHARLVARLAQDLAGTLSALPADPAARAEALHRLGGGAAVLGLRRLRRELSEAEEAARTGKPAAEGLAAALEGTMARSRRALGPAGQAAQSSAQMAQE</sequence>
<feature type="modified residue" description="4-aspartylphosphate" evidence="6">
    <location>
        <position position="693"/>
    </location>
</feature>
<evidence type="ECO:0000256" key="6">
    <source>
        <dbReference type="PROSITE-ProRule" id="PRU00169"/>
    </source>
</evidence>
<dbReference type="SUPFAM" id="SSF47226">
    <property type="entry name" value="Histidine-containing phosphotransfer domain, HPT domain"/>
    <property type="match status" value="1"/>
</dbReference>
<dbReference type="InterPro" id="IPR011006">
    <property type="entry name" value="CheY-like_superfamily"/>
</dbReference>
<evidence type="ECO:0000256" key="3">
    <source>
        <dbReference type="ARBA" id="ARBA00022553"/>
    </source>
</evidence>
<dbReference type="SMART" id="SM00091">
    <property type="entry name" value="PAS"/>
    <property type="match status" value="1"/>
</dbReference>
<dbReference type="InterPro" id="IPR036890">
    <property type="entry name" value="HATPase_C_sf"/>
</dbReference>
<keyword evidence="8" id="KW-0472">Membrane</keyword>
<dbReference type="InterPro" id="IPR001789">
    <property type="entry name" value="Sig_transdc_resp-reg_receiver"/>
</dbReference>
<keyword evidence="12" id="KW-0067">ATP-binding</keyword>
<feature type="domain" description="Histidine kinase" evidence="9">
    <location>
        <begin position="385"/>
        <end position="606"/>
    </location>
</feature>
<evidence type="ECO:0000259" key="10">
    <source>
        <dbReference type="PROSITE" id="PS50110"/>
    </source>
</evidence>
<feature type="region of interest" description="Disordered" evidence="7">
    <location>
        <begin position="837"/>
        <end position="882"/>
    </location>
</feature>
<evidence type="ECO:0000313" key="13">
    <source>
        <dbReference type="Proteomes" id="UP001247754"/>
    </source>
</evidence>
<keyword evidence="5" id="KW-0418">Kinase</keyword>
<dbReference type="InterPro" id="IPR003594">
    <property type="entry name" value="HATPase_dom"/>
</dbReference>
<dbReference type="SMART" id="SM00388">
    <property type="entry name" value="HisKA"/>
    <property type="match status" value="1"/>
</dbReference>
<evidence type="ECO:0000256" key="5">
    <source>
        <dbReference type="ARBA" id="ARBA00022777"/>
    </source>
</evidence>
<reference evidence="12 13" key="1">
    <citation type="submission" date="2023-09" db="EMBL/GenBank/DDBJ databases">
        <title>Xinfangfangia sedmenti sp. nov., isolated the sedment.</title>
        <authorList>
            <person name="Xu L."/>
        </authorList>
    </citation>
    <scope>NUCLEOTIDE SEQUENCE [LARGE SCALE GENOMIC DNA]</scope>
    <source>
        <strain evidence="12 13">LG-4</strain>
    </source>
</reference>
<comment type="caution">
    <text evidence="12">The sequence shown here is derived from an EMBL/GenBank/DDBJ whole genome shotgun (WGS) entry which is preliminary data.</text>
</comment>
<dbReference type="Gene3D" id="3.30.450.20">
    <property type="entry name" value="PAS domain"/>
    <property type="match status" value="1"/>
</dbReference>
<evidence type="ECO:0000259" key="11">
    <source>
        <dbReference type="PROSITE" id="PS50112"/>
    </source>
</evidence>